<dbReference type="Proteomes" id="UP000622166">
    <property type="component" value="Unassembled WGS sequence"/>
</dbReference>
<dbReference type="AlphaFoldDB" id="A0A918UYQ4"/>
<evidence type="ECO:0000313" key="7">
    <source>
        <dbReference type="Proteomes" id="UP000622166"/>
    </source>
</evidence>
<dbReference type="CDD" id="cd07905">
    <property type="entry name" value="Adenylation_DNA_ligase_LigC"/>
    <property type="match status" value="1"/>
</dbReference>
<comment type="similarity">
    <text evidence="1">Belongs to the ATP-dependent DNA ligase family.</text>
</comment>
<evidence type="ECO:0000256" key="4">
    <source>
        <dbReference type="SAM" id="MobiDB-lite"/>
    </source>
</evidence>
<dbReference type="GO" id="GO:0005524">
    <property type="term" value="F:ATP binding"/>
    <property type="evidence" value="ECO:0007669"/>
    <property type="project" value="InterPro"/>
</dbReference>
<comment type="catalytic activity">
    <reaction evidence="3">
        <text>ATP + (deoxyribonucleotide)n-3'-hydroxyl + 5'-phospho-(deoxyribonucleotide)m = (deoxyribonucleotide)n+m + AMP + diphosphate.</text>
        <dbReference type="EC" id="6.5.1.1"/>
    </reaction>
</comment>
<organism evidence="6 7">
    <name type="scientific">Streptomyces poonensis</name>
    <dbReference type="NCBI Taxonomy" id="68255"/>
    <lineage>
        <taxon>Bacteria</taxon>
        <taxon>Bacillati</taxon>
        <taxon>Actinomycetota</taxon>
        <taxon>Actinomycetes</taxon>
        <taxon>Kitasatosporales</taxon>
        <taxon>Streptomycetaceae</taxon>
        <taxon>Streptomyces</taxon>
    </lineage>
</organism>
<name>A0A918UYQ4_9ACTN</name>
<dbReference type="EMBL" id="BMVW01000028">
    <property type="protein sequence ID" value="GGZ42773.1"/>
    <property type="molecule type" value="Genomic_DNA"/>
</dbReference>
<dbReference type="GO" id="GO:0006310">
    <property type="term" value="P:DNA recombination"/>
    <property type="evidence" value="ECO:0007669"/>
    <property type="project" value="InterPro"/>
</dbReference>
<comment type="caution">
    <text evidence="6">The sequence shown here is derived from an EMBL/GenBank/DDBJ whole genome shotgun (WGS) entry which is preliminary data.</text>
</comment>
<sequence>MLAAPVADPALPPGWAGEPKWDGWRALVSVEAGRIVLRSRRGTDLAPMFPDIRSGSGQLPDATALDGEIVVWEAGRLAFERLQKRLQRRRAQAARLAAEWPAHFVAFDLLRLAGTDTTRWPYRRRRAALEDLFTEHELAAPWALCPSTTDPATVREWLTWTAVGMEGIVFKRLEGRYEPAVRRWRKYKVLETHDAIVGAITGRLAAPRTLLLGRFDTSGRLQYTGRSTNLSQAAGRALAELLAPATGTHPWAGWTFSAGWGTNETLNATLVRPDLVVEVDVDVARDSAGRWRHPARWHRIRAELHPIQVPKFGEGDEPPADGNLHEQP</sequence>
<dbReference type="InterPro" id="IPR044119">
    <property type="entry name" value="Adenylation_LigC-like"/>
</dbReference>
<dbReference type="PANTHER" id="PTHR45674:SF4">
    <property type="entry name" value="DNA LIGASE 1"/>
    <property type="match status" value="1"/>
</dbReference>
<evidence type="ECO:0000256" key="1">
    <source>
        <dbReference type="ARBA" id="ARBA00007572"/>
    </source>
</evidence>
<evidence type="ECO:0000256" key="3">
    <source>
        <dbReference type="ARBA" id="ARBA00034003"/>
    </source>
</evidence>
<dbReference type="GO" id="GO:0006281">
    <property type="term" value="P:DNA repair"/>
    <property type="evidence" value="ECO:0007669"/>
    <property type="project" value="InterPro"/>
</dbReference>
<protein>
    <submittedName>
        <fullName evidence="6">ATP-dependent DNA ligase</fullName>
    </submittedName>
</protein>
<dbReference type="InterPro" id="IPR050191">
    <property type="entry name" value="ATP-dep_DNA_ligase"/>
</dbReference>
<keyword evidence="7" id="KW-1185">Reference proteome</keyword>
<keyword evidence="2 6" id="KW-0436">Ligase</keyword>
<dbReference type="GO" id="GO:0003910">
    <property type="term" value="F:DNA ligase (ATP) activity"/>
    <property type="evidence" value="ECO:0007669"/>
    <property type="project" value="UniProtKB-EC"/>
</dbReference>
<evidence type="ECO:0000313" key="6">
    <source>
        <dbReference type="EMBL" id="GGZ42773.1"/>
    </source>
</evidence>
<dbReference type="InterPro" id="IPR012340">
    <property type="entry name" value="NA-bd_OB-fold"/>
</dbReference>
<evidence type="ECO:0000256" key="2">
    <source>
        <dbReference type="ARBA" id="ARBA00022598"/>
    </source>
</evidence>
<reference evidence="6" key="2">
    <citation type="submission" date="2020-09" db="EMBL/GenBank/DDBJ databases">
        <authorList>
            <person name="Sun Q."/>
            <person name="Ohkuma M."/>
        </authorList>
    </citation>
    <scope>NUCLEOTIDE SEQUENCE</scope>
    <source>
        <strain evidence="6">JCM 4815</strain>
    </source>
</reference>
<reference evidence="6" key="1">
    <citation type="journal article" date="2014" name="Int. J. Syst. Evol. Microbiol.">
        <title>Complete genome sequence of Corynebacterium casei LMG S-19264T (=DSM 44701T), isolated from a smear-ripened cheese.</title>
        <authorList>
            <consortium name="US DOE Joint Genome Institute (JGI-PGF)"/>
            <person name="Walter F."/>
            <person name="Albersmeier A."/>
            <person name="Kalinowski J."/>
            <person name="Ruckert C."/>
        </authorList>
    </citation>
    <scope>NUCLEOTIDE SEQUENCE</scope>
    <source>
        <strain evidence="6">JCM 4815</strain>
    </source>
</reference>
<proteinExistence type="inferred from homology"/>
<dbReference type="Gene3D" id="3.30.470.30">
    <property type="entry name" value="DNA ligase/mRNA capping enzyme"/>
    <property type="match status" value="1"/>
</dbReference>
<accession>A0A918UYQ4</accession>
<evidence type="ECO:0000259" key="5">
    <source>
        <dbReference type="PROSITE" id="PS50160"/>
    </source>
</evidence>
<dbReference type="PANTHER" id="PTHR45674">
    <property type="entry name" value="DNA LIGASE 1/3 FAMILY MEMBER"/>
    <property type="match status" value="1"/>
</dbReference>
<gene>
    <name evidence="6" type="primary">lig</name>
    <name evidence="6" type="ORF">GCM10010365_74380</name>
</gene>
<dbReference type="Pfam" id="PF01068">
    <property type="entry name" value="DNA_ligase_A_M"/>
    <property type="match status" value="1"/>
</dbReference>
<dbReference type="SUPFAM" id="SSF56091">
    <property type="entry name" value="DNA ligase/mRNA capping enzyme, catalytic domain"/>
    <property type="match status" value="1"/>
</dbReference>
<dbReference type="PROSITE" id="PS50160">
    <property type="entry name" value="DNA_LIGASE_A3"/>
    <property type="match status" value="1"/>
</dbReference>
<feature type="domain" description="ATP-dependent DNA ligase family profile" evidence="5">
    <location>
        <begin position="104"/>
        <end position="188"/>
    </location>
</feature>
<feature type="region of interest" description="Disordered" evidence="4">
    <location>
        <begin position="308"/>
        <end position="328"/>
    </location>
</feature>
<dbReference type="InterPro" id="IPR012310">
    <property type="entry name" value="DNA_ligase_ATP-dep_cent"/>
</dbReference>
<dbReference type="Gene3D" id="2.40.50.140">
    <property type="entry name" value="Nucleic acid-binding proteins"/>
    <property type="match status" value="1"/>
</dbReference>